<dbReference type="AlphaFoldDB" id="A0A4R7PEP6"/>
<reference evidence="3 4" key="1">
    <citation type="submission" date="2019-03" db="EMBL/GenBank/DDBJ databases">
        <title>Genomic Encyclopedia of Type Strains, Phase IV (KMG-IV): sequencing the most valuable type-strain genomes for metagenomic binning, comparative biology and taxonomic classification.</title>
        <authorList>
            <person name="Goeker M."/>
        </authorList>
    </citation>
    <scope>NUCLEOTIDE SEQUENCE [LARGE SCALE GENOMIC DNA]</scope>
    <source>
        <strain evidence="3 4">DSM 26377</strain>
    </source>
</reference>
<dbReference type="PANTHER" id="PTHR43283">
    <property type="entry name" value="BETA-LACTAMASE-RELATED"/>
    <property type="match status" value="1"/>
</dbReference>
<dbReference type="PROSITE" id="PS51257">
    <property type="entry name" value="PROKAR_LIPOPROTEIN"/>
    <property type="match status" value="1"/>
</dbReference>
<dbReference type="InterPro" id="IPR012338">
    <property type="entry name" value="Beta-lactam/transpept-like"/>
</dbReference>
<name>A0A4R7PEP6_9GAMM</name>
<dbReference type="Proteomes" id="UP000295341">
    <property type="component" value="Unassembled WGS sequence"/>
</dbReference>
<keyword evidence="4" id="KW-1185">Reference proteome</keyword>
<proteinExistence type="predicted"/>
<dbReference type="SUPFAM" id="SSF56601">
    <property type="entry name" value="beta-lactamase/transpeptidase-like"/>
    <property type="match status" value="1"/>
</dbReference>
<comment type="caution">
    <text evidence="3">The sequence shown here is derived from an EMBL/GenBank/DDBJ whole genome shotgun (WGS) entry which is preliminary data.</text>
</comment>
<dbReference type="EMBL" id="SOBT01000008">
    <property type="protein sequence ID" value="TDU32693.1"/>
    <property type="molecule type" value="Genomic_DNA"/>
</dbReference>
<dbReference type="PANTHER" id="PTHR43283:SF3">
    <property type="entry name" value="BETA-LACTAMASE FAMILY PROTEIN (AFU_ORTHOLOGUE AFUA_5G07500)"/>
    <property type="match status" value="1"/>
</dbReference>
<gene>
    <name evidence="3" type="ORF">DFR24_2093</name>
</gene>
<evidence type="ECO:0000259" key="2">
    <source>
        <dbReference type="Pfam" id="PF00144"/>
    </source>
</evidence>
<evidence type="ECO:0000313" key="4">
    <source>
        <dbReference type="Proteomes" id="UP000295341"/>
    </source>
</evidence>
<evidence type="ECO:0000256" key="1">
    <source>
        <dbReference type="SAM" id="SignalP"/>
    </source>
</evidence>
<accession>A0A4R7PEP6</accession>
<dbReference type="OrthoDB" id="5965564at2"/>
<dbReference type="Pfam" id="PF00144">
    <property type="entry name" value="Beta-lactamase"/>
    <property type="match status" value="1"/>
</dbReference>
<sequence>MCSCRSVCASAILMSFLLLMLGGCSDSGSYGYEAPAPGTGYDFDALASTLDGFVGDDENEVSGYSFVLDIGGTTVFQRAAGEFSTGSVVPIASSAKAPAAAAILALVDEGLIDLAAPVSRYLNGAVVWPLSKSAITMGMLLNHTSGIPFNSPCLSRQEMTLQACVQEIADTQLDFLPGTMFGYSGAGYQVAGLVAQQVTGQSWAAVIRERVTAPLGMSSYSYGNTQNPRVAGGAVSSAGDYLRFARMMLDGGTYGGRTVLSPAQAAKIRTSQIGVLGSFFSPLPPGAGVDGYSFGWWISDVAGLGGSIGPEVSDPGLLGTTPWIEFGRNYAAVLLVDSNTANGLAMWKAARARIQEQIAAHP</sequence>
<feature type="chain" id="PRO_5020507119" evidence="1">
    <location>
        <begin position="21"/>
        <end position="362"/>
    </location>
</feature>
<feature type="signal peptide" evidence="1">
    <location>
        <begin position="1"/>
        <end position="20"/>
    </location>
</feature>
<dbReference type="Gene3D" id="3.40.710.10">
    <property type="entry name" value="DD-peptidase/beta-lactamase superfamily"/>
    <property type="match status" value="1"/>
</dbReference>
<evidence type="ECO:0000313" key="3">
    <source>
        <dbReference type="EMBL" id="TDU32693.1"/>
    </source>
</evidence>
<keyword evidence="1" id="KW-0732">Signal</keyword>
<dbReference type="InterPro" id="IPR050789">
    <property type="entry name" value="Diverse_Enzym_Activities"/>
</dbReference>
<organism evidence="3 4">
    <name type="scientific">Panacagrimonas perspica</name>
    <dbReference type="NCBI Taxonomy" id="381431"/>
    <lineage>
        <taxon>Bacteria</taxon>
        <taxon>Pseudomonadati</taxon>
        <taxon>Pseudomonadota</taxon>
        <taxon>Gammaproteobacteria</taxon>
        <taxon>Nevskiales</taxon>
        <taxon>Nevskiaceae</taxon>
        <taxon>Panacagrimonas</taxon>
    </lineage>
</organism>
<protein>
    <submittedName>
        <fullName evidence="3">CubicO group peptidase (Beta-lactamase class C family)</fullName>
    </submittedName>
</protein>
<feature type="domain" description="Beta-lactamase-related" evidence="2">
    <location>
        <begin position="58"/>
        <end position="342"/>
    </location>
</feature>
<dbReference type="InterPro" id="IPR001466">
    <property type="entry name" value="Beta-lactam-related"/>
</dbReference>